<dbReference type="GO" id="GO:0005525">
    <property type="term" value="F:GTP binding"/>
    <property type="evidence" value="ECO:0007669"/>
    <property type="project" value="UniProtKB-KW"/>
</dbReference>
<dbReference type="InterPro" id="IPR043358">
    <property type="entry name" value="GNL1-like"/>
</dbReference>
<accession>A0AAU9IRX7</accession>
<sequence length="511" mass="58403">MPKQEVIGAALIRNKNKRKGPKSKLHTTEEGPKLKSIIDQNNLDEFMTLASLANRQFTAERTFKIVSESRIVGKSELHAKSINGQNYRALRLPRRPKWTQETTPEQLNELENLAFLQWRKELAETEESEINSSVTPYEKNLDIWRQLWRVLERSEVICQIVDARNPLFFRNPDLENYIKELSPEKSFVLILNKADLVPENIRNLWAEYFEREGVDIMYFSAYKEQELIDNDMRRWNQFGEKFENRDKSYIYSSQELLDRLSNPSKHVNIGFVGYPNVGKSSVINVLMGEKRVGVAAQPGKTKHLQTLNLSPNITLCDCPGLVFPSLLSSRAEMVTCGVLPIDQLKDILSPVEIICLRVHSSLLENLYGIQLGGRVPGTILLQKIANHRSFTIGSGLPDESKAGKIVLKDYVNGKLLYCHLPPGFETELEPEAVEEKKEIVDPIFFSKEVETKLGVDKEGGIFIEAGHKLTKKERRELKFAVKRGENFNEKLQEITKPKESNGVIIKNRNIS</sequence>
<dbReference type="EMBL" id="CAJZBQ010000013">
    <property type="protein sequence ID" value="CAG9314909.1"/>
    <property type="molecule type" value="Genomic_DNA"/>
</dbReference>
<feature type="domain" description="CP-type G" evidence="6">
    <location>
        <begin position="144"/>
        <end position="324"/>
    </location>
</feature>
<evidence type="ECO:0000256" key="2">
    <source>
        <dbReference type="ARBA" id="ARBA00022490"/>
    </source>
</evidence>
<dbReference type="Pfam" id="PF01926">
    <property type="entry name" value="MMR_HSR1"/>
    <property type="match status" value="1"/>
</dbReference>
<keyword evidence="3" id="KW-0547">Nucleotide-binding</keyword>
<evidence type="ECO:0000259" key="6">
    <source>
        <dbReference type="PROSITE" id="PS51721"/>
    </source>
</evidence>
<evidence type="ECO:0000313" key="8">
    <source>
        <dbReference type="Proteomes" id="UP001162131"/>
    </source>
</evidence>
<comment type="subcellular location">
    <subcellularLocation>
        <location evidence="1">Cytoplasm</location>
    </subcellularLocation>
</comment>
<evidence type="ECO:0000256" key="1">
    <source>
        <dbReference type="ARBA" id="ARBA00004496"/>
    </source>
</evidence>
<protein>
    <recommendedName>
        <fullName evidence="6">CP-type G domain-containing protein</fullName>
    </recommendedName>
</protein>
<dbReference type="PANTHER" id="PTHR45709">
    <property type="entry name" value="LARGE SUBUNIT GTPASE 1 HOMOLOG-RELATED"/>
    <property type="match status" value="1"/>
</dbReference>
<dbReference type="PANTHER" id="PTHR45709:SF2">
    <property type="entry name" value="LARGE SUBUNIT GTPASE 1 HOMOLOG"/>
    <property type="match status" value="1"/>
</dbReference>
<dbReference type="InterPro" id="IPR027417">
    <property type="entry name" value="P-loop_NTPase"/>
</dbReference>
<organism evidence="7 8">
    <name type="scientific">Blepharisma stoltei</name>
    <dbReference type="NCBI Taxonomy" id="1481888"/>
    <lineage>
        <taxon>Eukaryota</taxon>
        <taxon>Sar</taxon>
        <taxon>Alveolata</taxon>
        <taxon>Ciliophora</taxon>
        <taxon>Postciliodesmatophora</taxon>
        <taxon>Heterotrichea</taxon>
        <taxon>Heterotrichida</taxon>
        <taxon>Blepharismidae</taxon>
        <taxon>Blepharisma</taxon>
    </lineage>
</organism>
<keyword evidence="2" id="KW-0963">Cytoplasm</keyword>
<dbReference type="Gene3D" id="3.40.50.300">
    <property type="entry name" value="P-loop containing nucleotide triphosphate hydrolases"/>
    <property type="match status" value="1"/>
</dbReference>
<evidence type="ECO:0000256" key="5">
    <source>
        <dbReference type="ARBA" id="ARBA00023134"/>
    </source>
</evidence>
<keyword evidence="8" id="KW-1185">Reference proteome</keyword>
<dbReference type="AlphaFoldDB" id="A0AAU9IRX7"/>
<dbReference type="SUPFAM" id="SSF52540">
    <property type="entry name" value="P-loop containing nucleoside triphosphate hydrolases"/>
    <property type="match status" value="1"/>
</dbReference>
<keyword evidence="4" id="KW-0378">Hydrolase</keyword>
<dbReference type="GO" id="GO:0003924">
    <property type="term" value="F:GTPase activity"/>
    <property type="evidence" value="ECO:0007669"/>
    <property type="project" value="InterPro"/>
</dbReference>
<keyword evidence="5" id="KW-0342">GTP-binding</keyword>
<gene>
    <name evidence="7" type="ORF">BSTOLATCC_MIC12690</name>
</gene>
<evidence type="ECO:0000313" key="7">
    <source>
        <dbReference type="EMBL" id="CAG9314909.1"/>
    </source>
</evidence>
<dbReference type="InterPro" id="IPR030378">
    <property type="entry name" value="G_CP_dom"/>
</dbReference>
<evidence type="ECO:0000256" key="3">
    <source>
        <dbReference type="ARBA" id="ARBA00022741"/>
    </source>
</evidence>
<dbReference type="InterPro" id="IPR006073">
    <property type="entry name" value="GTP-bd"/>
</dbReference>
<evidence type="ECO:0000256" key="4">
    <source>
        <dbReference type="ARBA" id="ARBA00022801"/>
    </source>
</evidence>
<dbReference type="GO" id="GO:0005829">
    <property type="term" value="C:cytosol"/>
    <property type="evidence" value="ECO:0007669"/>
    <property type="project" value="TreeGrafter"/>
</dbReference>
<dbReference type="PROSITE" id="PS51721">
    <property type="entry name" value="G_CP"/>
    <property type="match status" value="1"/>
</dbReference>
<proteinExistence type="predicted"/>
<dbReference type="Proteomes" id="UP001162131">
    <property type="component" value="Unassembled WGS sequence"/>
</dbReference>
<comment type="caution">
    <text evidence="7">The sequence shown here is derived from an EMBL/GenBank/DDBJ whole genome shotgun (WGS) entry which is preliminary data.</text>
</comment>
<name>A0AAU9IRX7_9CILI</name>
<dbReference type="CDD" id="cd01857">
    <property type="entry name" value="HSR1_MMR1"/>
    <property type="match status" value="1"/>
</dbReference>
<reference evidence="7" key="1">
    <citation type="submission" date="2021-09" db="EMBL/GenBank/DDBJ databases">
        <authorList>
            <consortium name="AG Swart"/>
            <person name="Singh M."/>
            <person name="Singh A."/>
            <person name="Seah K."/>
            <person name="Emmerich C."/>
        </authorList>
    </citation>
    <scope>NUCLEOTIDE SEQUENCE</scope>
    <source>
        <strain evidence="7">ATCC30299</strain>
    </source>
</reference>